<evidence type="ECO:0000256" key="1">
    <source>
        <dbReference type="ARBA" id="ARBA00004167"/>
    </source>
</evidence>
<keyword evidence="2" id="KW-0488">Methylation</keyword>
<dbReference type="GO" id="GO:0015627">
    <property type="term" value="C:type II protein secretion system complex"/>
    <property type="evidence" value="ECO:0007669"/>
    <property type="project" value="InterPro"/>
</dbReference>
<gene>
    <name evidence="7" type="ORF">A3B51_00955</name>
</gene>
<evidence type="ECO:0000256" key="6">
    <source>
        <dbReference type="SAM" id="Phobius"/>
    </source>
</evidence>
<evidence type="ECO:0000313" key="7">
    <source>
        <dbReference type="EMBL" id="OGE05572.1"/>
    </source>
</evidence>
<keyword evidence="4 6" id="KW-1133">Transmembrane helix</keyword>
<reference evidence="7 8" key="1">
    <citation type="journal article" date="2016" name="Nat. Commun.">
        <title>Thousands of microbial genomes shed light on interconnected biogeochemical processes in an aquifer system.</title>
        <authorList>
            <person name="Anantharaman K."/>
            <person name="Brown C.T."/>
            <person name="Hug L.A."/>
            <person name="Sharon I."/>
            <person name="Castelle C.J."/>
            <person name="Probst A.J."/>
            <person name="Thomas B.C."/>
            <person name="Singh A."/>
            <person name="Wilkins M.J."/>
            <person name="Karaoz U."/>
            <person name="Brodie E.L."/>
            <person name="Williams K.H."/>
            <person name="Hubbard S.S."/>
            <person name="Banfield J.F."/>
        </authorList>
    </citation>
    <scope>NUCLEOTIDE SEQUENCE [LARGE SCALE GENOMIC DNA]</scope>
</reference>
<protein>
    <recommendedName>
        <fullName evidence="9">Type II secretion system protein GspG C-terminal domain-containing protein</fullName>
    </recommendedName>
</protein>
<evidence type="ECO:0008006" key="9">
    <source>
        <dbReference type="Google" id="ProtNLM"/>
    </source>
</evidence>
<evidence type="ECO:0000313" key="8">
    <source>
        <dbReference type="Proteomes" id="UP000176780"/>
    </source>
</evidence>
<comment type="subcellular location">
    <subcellularLocation>
        <location evidence="1">Membrane</location>
        <topology evidence="1">Single-pass membrane protein</topology>
    </subcellularLocation>
</comment>
<sequence length="191" mass="20948">MPQYSAKCKVQSAKSKKLPNHYALITHHFKVKRAFTLIELLVVISIIALLVAGATVSWTNAQRKSRDAKRKSDFKSVQTALELYFQTNSKYPDSSGGQIRCNVTGDSNNRAWGAKFSCTPSAGSEIIYMNPLPKETVFTNANEVYYYQGAGSPPTSYTLSAKLENANDPDIAAGTLPCTPQTGRNYCVINP</sequence>
<evidence type="ECO:0000256" key="5">
    <source>
        <dbReference type="ARBA" id="ARBA00023136"/>
    </source>
</evidence>
<dbReference type="NCBIfam" id="TIGR02532">
    <property type="entry name" value="IV_pilin_GFxxxE"/>
    <property type="match status" value="1"/>
</dbReference>
<evidence type="ECO:0000256" key="4">
    <source>
        <dbReference type="ARBA" id="ARBA00022989"/>
    </source>
</evidence>
<dbReference type="InterPro" id="IPR012902">
    <property type="entry name" value="N_methyl_site"/>
</dbReference>
<organism evidence="7 8">
    <name type="scientific">Candidatus Curtissbacteria bacterium RIFCSPLOWO2_01_FULL_41_18</name>
    <dbReference type="NCBI Taxonomy" id="1797727"/>
    <lineage>
        <taxon>Bacteria</taxon>
        <taxon>Candidatus Curtissiibacteriota</taxon>
    </lineage>
</organism>
<dbReference type="Pfam" id="PF07963">
    <property type="entry name" value="N_methyl"/>
    <property type="match status" value="1"/>
</dbReference>
<dbReference type="EMBL" id="MFBQ01000001">
    <property type="protein sequence ID" value="OGE05572.1"/>
    <property type="molecule type" value="Genomic_DNA"/>
</dbReference>
<accession>A0A1F5HN73</accession>
<dbReference type="SUPFAM" id="SSF54523">
    <property type="entry name" value="Pili subunits"/>
    <property type="match status" value="1"/>
</dbReference>
<dbReference type="PRINTS" id="PR00813">
    <property type="entry name" value="BCTERIALGSPG"/>
</dbReference>
<dbReference type="PANTHER" id="PTHR30093:SF44">
    <property type="entry name" value="TYPE II SECRETION SYSTEM CORE PROTEIN G"/>
    <property type="match status" value="1"/>
</dbReference>
<dbReference type="Gene3D" id="3.30.700.10">
    <property type="entry name" value="Glycoprotein, Type 4 Pilin"/>
    <property type="match status" value="1"/>
</dbReference>
<dbReference type="GO" id="GO:0015628">
    <property type="term" value="P:protein secretion by the type II secretion system"/>
    <property type="evidence" value="ECO:0007669"/>
    <property type="project" value="InterPro"/>
</dbReference>
<proteinExistence type="predicted"/>
<dbReference type="PANTHER" id="PTHR30093">
    <property type="entry name" value="GENERAL SECRETION PATHWAY PROTEIN G"/>
    <property type="match status" value="1"/>
</dbReference>
<evidence type="ECO:0000256" key="2">
    <source>
        <dbReference type="ARBA" id="ARBA00022481"/>
    </source>
</evidence>
<keyword evidence="3 6" id="KW-0812">Transmembrane</keyword>
<dbReference type="AlphaFoldDB" id="A0A1F5HN73"/>
<dbReference type="STRING" id="1797727.A3B51_00955"/>
<keyword evidence="5 6" id="KW-0472">Membrane</keyword>
<dbReference type="InterPro" id="IPR000983">
    <property type="entry name" value="Bac_GSPG_pilin"/>
</dbReference>
<dbReference type="InterPro" id="IPR045584">
    <property type="entry name" value="Pilin-like"/>
</dbReference>
<name>A0A1F5HN73_9BACT</name>
<comment type="caution">
    <text evidence="7">The sequence shown here is derived from an EMBL/GenBank/DDBJ whole genome shotgun (WGS) entry which is preliminary data.</text>
</comment>
<feature type="transmembrane region" description="Helical" evidence="6">
    <location>
        <begin position="40"/>
        <end position="61"/>
    </location>
</feature>
<evidence type="ECO:0000256" key="3">
    <source>
        <dbReference type="ARBA" id="ARBA00022692"/>
    </source>
</evidence>
<dbReference type="GO" id="GO:0016020">
    <property type="term" value="C:membrane"/>
    <property type="evidence" value="ECO:0007669"/>
    <property type="project" value="UniProtKB-SubCell"/>
</dbReference>
<dbReference type="Proteomes" id="UP000176780">
    <property type="component" value="Unassembled WGS sequence"/>
</dbReference>